<dbReference type="RefSeq" id="WP_066592004.1">
    <property type="nucleotide sequence ID" value="NZ_CP016282.1"/>
</dbReference>
<evidence type="ECO:0000313" key="4">
    <source>
        <dbReference type="Proteomes" id="UP000092582"/>
    </source>
</evidence>
<evidence type="ECO:0000259" key="2">
    <source>
        <dbReference type="Pfam" id="PF08940"/>
    </source>
</evidence>
<evidence type="ECO:0000313" key="3">
    <source>
        <dbReference type="EMBL" id="ANP71190.1"/>
    </source>
</evidence>
<reference evidence="3 4" key="1">
    <citation type="submission" date="2016-06" db="EMBL/GenBank/DDBJ databases">
        <title>Genome sequencing of Cryobacterium arcticum PAMC 27867.</title>
        <authorList>
            <person name="Lee J."/>
            <person name="Kim O.-S."/>
        </authorList>
    </citation>
    <scope>NUCLEOTIDE SEQUENCE [LARGE SCALE GENOMIC DNA]</scope>
    <source>
        <strain evidence="3 4">PAMC 27867</strain>
    </source>
</reference>
<name>A0A1B1BF34_9MICO</name>
<dbReference type="SUPFAM" id="SSF50118">
    <property type="entry name" value="Cell growth inhibitor/plasmid maintenance toxic component"/>
    <property type="match status" value="1"/>
</dbReference>
<dbReference type="Pfam" id="PF08940">
    <property type="entry name" value="DUF1918"/>
    <property type="match status" value="1"/>
</dbReference>
<evidence type="ECO:0000256" key="1">
    <source>
        <dbReference type="SAM" id="MobiDB-lite"/>
    </source>
</evidence>
<sequence length="61" mass="6903">MRATENDRIIIRGKTDSTPDRHGTIREVRGPEGEPPYLVSFDDGHETLVFPGTDFVVEHTH</sequence>
<dbReference type="Proteomes" id="UP000092582">
    <property type="component" value="Chromosome 1"/>
</dbReference>
<dbReference type="OrthoDB" id="4828144at2"/>
<dbReference type="Gene3D" id="2.30.30.440">
    <property type="entry name" value="Domain of unknown function DUF1918"/>
    <property type="match status" value="1"/>
</dbReference>
<protein>
    <recommendedName>
        <fullName evidence="2">DUF1918 domain-containing protein</fullName>
    </recommendedName>
</protein>
<gene>
    <name evidence="3" type="ORF">PA27867_0216</name>
</gene>
<accession>A0A1B1BF34</accession>
<feature type="compositionally biased region" description="Basic and acidic residues" evidence="1">
    <location>
        <begin position="14"/>
        <end position="32"/>
    </location>
</feature>
<dbReference type="KEGG" id="cart:PA27867_0216"/>
<dbReference type="PATRIC" id="fig|670052.7.peg.229"/>
<feature type="region of interest" description="Disordered" evidence="1">
    <location>
        <begin position="14"/>
        <end position="34"/>
    </location>
</feature>
<dbReference type="STRING" id="670052.PA27867_0216"/>
<dbReference type="InterPro" id="IPR015035">
    <property type="entry name" value="DUF1918"/>
</dbReference>
<feature type="domain" description="DUF1918" evidence="2">
    <location>
        <begin position="1"/>
        <end position="57"/>
    </location>
</feature>
<proteinExistence type="predicted"/>
<dbReference type="AlphaFoldDB" id="A0A1B1BF34"/>
<organism evidence="3 4">
    <name type="scientific">Cryobacterium arcticum</name>
    <dbReference type="NCBI Taxonomy" id="670052"/>
    <lineage>
        <taxon>Bacteria</taxon>
        <taxon>Bacillati</taxon>
        <taxon>Actinomycetota</taxon>
        <taxon>Actinomycetes</taxon>
        <taxon>Micrococcales</taxon>
        <taxon>Microbacteriaceae</taxon>
        <taxon>Cryobacterium</taxon>
    </lineage>
</organism>
<keyword evidence="4" id="KW-1185">Reference proteome</keyword>
<dbReference type="EMBL" id="CP016282">
    <property type="protein sequence ID" value="ANP71190.1"/>
    <property type="molecule type" value="Genomic_DNA"/>
</dbReference>